<dbReference type="InterPro" id="IPR036457">
    <property type="entry name" value="PPM-type-like_dom_sf"/>
</dbReference>
<dbReference type="SUPFAM" id="SSF81606">
    <property type="entry name" value="PP2C-like"/>
    <property type="match status" value="1"/>
</dbReference>
<dbReference type="AlphaFoldDB" id="A0A345XIK1"/>
<evidence type="ECO:0000313" key="3">
    <source>
        <dbReference type="Proteomes" id="UP000254425"/>
    </source>
</evidence>
<dbReference type="KEGG" id="sarm:DVA86_01205"/>
<gene>
    <name evidence="2" type="ORF">DVA86_01205</name>
</gene>
<protein>
    <recommendedName>
        <fullName evidence="4">Integrase</fullName>
    </recommendedName>
</protein>
<name>A0A345XIK1_9ACTN</name>
<proteinExistence type="predicted"/>
<dbReference type="Proteomes" id="UP000254425">
    <property type="component" value="Chromosome"/>
</dbReference>
<organism evidence="2 3">
    <name type="scientific">Streptomyces armeniacus</name>
    <dbReference type="NCBI Taxonomy" id="83291"/>
    <lineage>
        <taxon>Bacteria</taxon>
        <taxon>Bacillati</taxon>
        <taxon>Actinomycetota</taxon>
        <taxon>Actinomycetes</taxon>
        <taxon>Kitasatosporales</taxon>
        <taxon>Streptomycetaceae</taxon>
        <taxon>Streptomyces</taxon>
    </lineage>
</organism>
<dbReference type="RefSeq" id="WP_208875012.1">
    <property type="nucleotide sequence ID" value="NZ_CP031320.1"/>
</dbReference>
<reference evidence="2 3" key="1">
    <citation type="submission" date="2018-07" db="EMBL/GenBank/DDBJ databases">
        <title>Draft genome of the type strain Streptomyces armeniacus ATCC 15676.</title>
        <authorList>
            <person name="Labana P."/>
            <person name="Gosse J.T."/>
            <person name="Boddy C.N."/>
        </authorList>
    </citation>
    <scope>NUCLEOTIDE SEQUENCE [LARGE SCALE GENOMIC DNA]</scope>
    <source>
        <strain evidence="2 3">ATCC 15676</strain>
    </source>
</reference>
<sequence length="296" mass="30903">MRIEMASEPGGPGRPNEDYTSVALPASGDGGALVVLDGVTPPAGDDGCVHGVPWFTSRLGGALLELAASPRDLTLAECLAEAITRTSDAHRETCDLSHSRTPQATVVAARWDEGTVEHLVLSDSALLLERADGSVTPVLDARLDQLPDRVRSMRAGVRALPRGSAERATAGAAYARAVEALRNAPDGGGFYTAAADPAVARLAVTGTTPRTDVTALLGLTDGASRWVETFRLGDWSGLLDLVRKEGPYALVARVRTAEDADPDCTAFPRGKAHDDATTVFAELPQAEARRGTTGGV</sequence>
<evidence type="ECO:0000256" key="1">
    <source>
        <dbReference type="SAM" id="MobiDB-lite"/>
    </source>
</evidence>
<dbReference type="EMBL" id="CP031320">
    <property type="protein sequence ID" value="AXK31467.1"/>
    <property type="molecule type" value="Genomic_DNA"/>
</dbReference>
<accession>A0A345XIK1</accession>
<feature type="region of interest" description="Disordered" evidence="1">
    <location>
        <begin position="1"/>
        <end position="22"/>
    </location>
</feature>
<keyword evidence="3" id="KW-1185">Reference proteome</keyword>
<evidence type="ECO:0000313" key="2">
    <source>
        <dbReference type="EMBL" id="AXK31467.1"/>
    </source>
</evidence>
<evidence type="ECO:0008006" key="4">
    <source>
        <dbReference type="Google" id="ProtNLM"/>
    </source>
</evidence>